<dbReference type="AlphaFoldDB" id="A0A1J5Q7X0"/>
<gene>
    <name evidence="2" type="ORF">GALL_447880</name>
</gene>
<accession>A0A1J5Q7X0</accession>
<organism evidence="2">
    <name type="scientific">mine drainage metagenome</name>
    <dbReference type="NCBI Taxonomy" id="410659"/>
    <lineage>
        <taxon>unclassified sequences</taxon>
        <taxon>metagenomes</taxon>
        <taxon>ecological metagenomes</taxon>
    </lineage>
</organism>
<evidence type="ECO:0000256" key="1">
    <source>
        <dbReference type="SAM" id="MobiDB-lite"/>
    </source>
</evidence>
<dbReference type="InterPro" id="IPR036760">
    <property type="entry name" value="SspB-like_sf"/>
</dbReference>
<sequence>MSRTIDYGNLMHRAMRGLIQEVLSDVAKDGLPGAHHFFITFDTGHSGVKMADWLKERYPAEMTVVIQHWFENLTVSDDGFGITLNFGNQPEPMYIPFDAVRTFVDPSVEFGLRFETHDSEDEDDEEADFAEDAEDDEPRKDAEVVSLDSFRKS</sequence>
<protein>
    <submittedName>
        <fullName evidence="2">Stringent starvation protein B</fullName>
    </submittedName>
</protein>
<comment type="caution">
    <text evidence="2">The sequence shown here is derived from an EMBL/GenBank/DDBJ whole genome shotgun (WGS) entry which is preliminary data.</text>
</comment>
<dbReference type="EMBL" id="MLJW01002817">
    <property type="protein sequence ID" value="OIQ73571.1"/>
    <property type="molecule type" value="Genomic_DNA"/>
</dbReference>
<reference evidence="2" key="1">
    <citation type="submission" date="2016-10" db="EMBL/GenBank/DDBJ databases">
        <title>Sequence of Gallionella enrichment culture.</title>
        <authorList>
            <person name="Poehlein A."/>
            <person name="Muehling M."/>
            <person name="Daniel R."/>
        </authorList>
    </citation>
    <scope>NUCLEOTIDE SEQUENCE</scope>
</reference>
<feature type="region of interest" description="Disordered" evidence="1">
    <location>
        <begin position="114"/>
        <end position="153"/>
    </location>
</feature>
<feature type="compositionally biased region" description="Acidic residues" evidence="1">
    <location>
        <begin position="118"/>
        <end position="136"/>
    </location>
</feature>
<evidence type="ECO:0000313" key="2">
    <source>
        <dbReference type="EMBL" id="OIQ73571.1"/>
    </source>
</evidence>
<dbReference type="SUPFAM" id="SSF101738">
    <property type="entry name" value="SspB-like"/>
    <property type="match status" value="1"/>
</dbReference>
<name>A0A1J5Q7X0_9ZZZZ</name>
<dbReference type="InterPro" id="IPR007481">
    <property type="entry name" value="SspB"/>
</dbReference>
<dbReference type="Gene3D" id="2.30.30.220">
    <property type="entry name" value="SspB-like"/>
    <property type="match status" value="1"/>
</dbReference>
<feature type="compositionally biased region" description="Basic and acidic residues" evidence="1">
    <location>
        <begin position="137"/>
        <end position="153"/>
    </location>
</feature>
<proteinExistence type="predicted"/>
<dbReference type="Pfam" id="PF04386">
    <property type="entry name" value="SspB"/>
    <property type="match status" value="1"/>
</dbReference>